<accession>A0A914C953</accession>
<protein>
    <recommendedName>
        <fullName evidence="6">Glycosyltransferase family 92 protein</fullName>
        <ecNumber evidence="6">2.4.1.-</ecNumber>
    </recommendedName>
</protein>
<dbReference type="AlphaFoldDB" id="A0A914C953"/>
<dbReference type="Proteomes" id="UP000887540">
    <property type="component" value="Unplaced"/>
</dbReference>
<keyword evidence="3 6" id="KW-0328">Glycosyltransferase</keyword>
<comment type="subcellular location">
    <subcellularLocation>
        <location evidence="1">Membrane</location>
        <topology evidence="1">Single-pass membrane protein</topology>
    </subcellularLocation>
</comment>
<dbReference type="InterPro" id="IPR008166">
    <property type="entry name" value="Glyco_transf_92"/>
</dbReference>
<evidence type="ECO:0000313" key="8">
    <source>
        <dbReference type="WBParaSite" id="ACRNAN_Path_509.g1931.t1"/>
    </source>
</evidence>
<comment type="similarity">
    <text evidence="2 6">Belongs to the glycosyltransferase 92 family.</text>
</comment>
<evidence type="ECO:0000256" key="1">
    <source>
        <dbReference type="ARBA" id="ARBA00004167"/>
    </source>
</evidence>
<keyword evidence="4 6" id="KW-0808">Transferase</keyword>
<evidence type="ECO:0000256" key="3">
    <source>
        <dbReference type="ARBA" id="ARBA00022676"/>
    </source>
</evidence>
<proteinExistence type="inferred from homology"/>
<reference evidence="8" key="1">
    <citation type="submission" date="2022-11" db="UniProtKB">
        <authorList>
            <consortium name="WormBaseParasite"/>
        </authorList>
    </citation>
    <scope>IDENTIFICATION</scope>
</reference>
<evidence type="ECO:0000256" key="4">
    <source>
        <dbReference type="ARBA" id="ARBA00022679"/>
    </source>
</evidence>
<evidence type="ECO:0000256" key="5">
    <source>
        <dbReference type="ARBA" id="ARBA00023136"/>
    </source>
</evidence>
<dbReference type="PANTHER" id="PTHR47024:SF1">
    <property type="entry name" value="GLYCOSYLTRANSFERASE FAMILY 92 PROTEIN"/>
    <property type="match status" value="1"/>
</dbReference>
<dbReference type="WBParaSite" id="ACRNAN_Path_509.g1931.t1">
    <property type="protein sequence ID" value="ACRNAN_Path_509.g1931.t1"/>
    <property type="gene ID" value="ACRNAN_Path_509.g1931"/>
</dbReference>
<evidence type="ECO:0000313" key="7">
    <source>
        <dbReference type="Proteomes" id="UP000887540"/>
    </source>
</evidence>
<keyword evidence="5" id="KW-0472">Membrane</keyword>
<dbReference type="GO" id="GO:0016020">
    <property type="term" value="C:membrane"/>
    <property type="evidence" value="ECO:0007669"/>
    <property type="project" value="UniProtKB-SubCell"/>
</dbReference>
<name>A0A914C953_9BILA</name>
<evidence type="ECO:0000256" key="6">
    <source>
        <dbReference type="RuleBase" id="RU366017"/>
    </source>
</evidence>
<dbReference type="GO" id="GO:0016757">
    <property type="term" value="F:glycosyltransferase activity"/>
    <property type="evidence" value="ECO:0007669"/>
    <property type="project" value="UniProtKB-UniRule"/>
</dbReference>
<dbReference type="PANTHER" id="PTHR47024">
    <property type="entry name" value="BIOFILM ABSENT ON HEAD (AFTER YERSINIA EXPOSURE)-RELATED"/>
    <property type="match status" value="1"/>
</dbReference>
<keyword evidence="7" id="KW-1185">Reference proteome</keyword>
<sequence>MRDKINKSLLAKEESPMYRTYFFTAFRVFNKIIRFSVLRYIKNHNKHYYRFNKNHAFKPLFYECLRIDCTTEKHCDFGPYIGEIFVPDKSQDYTSLFIANSFSYERLEVELQILDVRFEIGHYKHQLGVCVQPIYYGVDWSRLIYFFEYWIHEGATLFVFYLESYTKDLEAIFEMYKKTSQIEIEFVNISLLPTNARDLKENPNMFIHRLEPQLAIFDCVHRTRGRAKFISQTDLDEIFLNLVLYNFIHEKFG</sequence>
<dbReference type="Pfam" id="PF01697">
    <property type="entry name" value="Glyco_transf_92"/>
    <property type="match status" value="1"/>
</dbReference>
<dbReference type="EC" id="2.4.1.-" evidence="6"/>
<organism evidence="7 8">
    <name type="scientific">Acrobeloides nanus</name>
    <dbReference type="NCBI Taxonomy" id="290746"/>
    <lineage>
        <taxon>Eukaryota</taxon>
        <taxon>Metazoa</taxon>
        <taxon>Ecdysozoa</taxon>
        <taxon>Nematoda</taxon>
        <taxon>Chromadorea</taxon>
        <taxon>Rhabditida</taxon>
        <taxon>Tylenchina</taxon>
        <taxon>Cephalobomorpha</taxon>
        <taxon>Cephaloboidea</taxon>
        <taxon>Cephalobidae</taxon>
        <taxon>Acrobeloides</taxon>
    </lineage>
</organism>
<evidence type="ECO:0000256" key="2">
    <source>
        <dbReference type="ARBA" id="ARBA00007647"/>
    </source>
</evidence>